<dbReference type="PANTHER" id="PTHR43214">
    <property type="entry name" value="TWO-COMPONENT RESPONSE REGULATOR"/>
    <property type="match status" value="1"/>
</dbReference>
<dbReference type="InterPro" id="IPR016032">
    <property type="entry name" value="Sig_transdc_resp-reg_C-effctor"/>
</dbReference>
<keyword evidence="1" id="KW-0805">Transcription regulation</keyword>
<dbReference type="GO" id="GO:0006355">
    <property type="term" value="P:regulation of DNA-templated transcription"/>
    <property type="evidence" value="ECO:0007669"/>
    <property type="project" value="InterPro"/>
</dbReference>
<evidence type="ECO:0000313" key="5">
    <source>
        <dbReference type="EMBL" id="GIM71838.1"/>
    </source>
</evidence>
<dbReference type="RefSeq" id="WP_212990776.1">
    <property type="nucleotide sequence ID" value="NZ_BAABEA010000025.1"/>
</dbReference>
<proteinExistence type="predicted"/>
<dbReference type="PRINTS" id="PR00038">
    <property type="entry name" value="HTHLUXR"/>
</dbReference>
<evidence type="ECO:0000256" key="3">
    <source>
        <dbReference type="ARBA" id="ARBA00023163"/>
    </source>
</evidence>
<dbReference type="EMBL" id="BOQL01000038">
    <property type="protein sequence ID" value="GIM71838.1"/>
    <property type="molecule type" value="Genomic_DNA"/>
</dbReference>
<name>A0A919SJJ2_9ACTN</name>
<evidence type="ECO:0000313" key="6">
    <source>
        <dbReference type="Proteomes" id="UP000681340"/>
    </source>
</evidence>
<dbReference type="PANTHER" id="PTHR43214:SF24">
    <property type="entry name" value="TRANSCRIPTIONAL REGULATORY PROTEIN NARL-RELATED"/>
    <property type="match status" value="1"/>
</dbReference>
<dbReference type="InterPro" id="IPR039420">
    <property type="entry name" value="WalR-like"/>
</dbReference>
<accession>A0A919SJJ2</accession>
<gene>
    <name evidence="5" type="ORF">Aau02nite_47970</name>
</gene>
<evidence type="ECO:0000259" key="4">
    <source>
        <dbReference type="PROSITE" id="PS50043"/>
    </source>
</evidence>
<organism evidence="5 6">
    <name type="scientific">Actinoplanes auranticolor</name>
    <dbReference type="NCBI Taxonomy" id="47988"/>
    <lineage>
        <taxon>Bacteria</taxon>
        <taxon>Bacillati</taxon>
        <taxon>Actinomycetota</taxon>
        <taxon>Actinomycetes</taxon>
        <taxon>Micromonosporales</taxon>
        <taxon>Micromonosporaceae</taxon>
        <taxon>Actinoplanes</taxon>
    </lineage>
</organism>
<protein>
    <submittedName>
        <fullName evidence="5">Helix-turn-helix transcriptional regulator</fullName>
    </submittedName>
</protein>
<dbReference type="PROSITE" id="PS50043">
    <property type="entry name" value="HTH_LUXR_2"/>
    <property type="match status" value="1"/>
</dbReference>
<dbReference type="AlphaFoldDB" id="A0A919SJJ2"/>
<dbReference type="GO" id="GO:0003677">
    <property type="term" value="F:DNA binding"/>
    <property type="evidence" value="ECO:0007669"/>
    <property type="project" value="UniProtKB-KW"/>
</dbReference>
<dbReference type="Gene3D" id="3.40.50.2300">
    <property type="match status" value="1"/>
</dbReference>
<keyword evidence="2" id="KW-0238">DNA-binding</keyword>
<dbReference type="Proteomes" id="UP000681340">
    <property type="component" value="Unassembled WGS sequence"/>
</dbReference>
<keyword evidence="3" id="KW-0804">Transcription</keyword>
<feature type="domain" description="HTH luxR-type" evidence="4">
    <location>
        <begin position="140"/>
        <end position="205"/>
    </location>
</feature>
<keyword evidence="6" id="KW-1185">Reference proteome</keyword>
<evidence type="ECO:0000256" key="1">
    <source>
        <dbReference type="ARBA" id="ARBA00023015"/>
    </source>
</evidence>
<dbReference type="PROSITE" id="PS00622">
    <property type="entry name" value="HTH_LUXR_1"/>
    <property type="match status" value="1"/>
</dbReference>
<dbReference type="Pfam" id="PF00196">
    <property type="entry name" value="GerE"/>
    <property type="match status" value="1"/>
</dbReference>
<sequence length="207" mass="22215">MEQTRIAVCGDIPLSRAGLVTYLDAQSGFAVLPDGRLHEAQVIVVSAERLTTGVVARLREAARKIGVPVVLLVDELSEAELLLAVECRVVTVLPLRSVTAELLARSVQVAVAGGGMMPPKLLGDLVRHVRHLRQEPSGPYGLGAAGLTPREIDVLRLLAEGFDTGDIASKLCYSERTVKKVVSAVTRRFDLRNRPHAVAFALRAGVI</sequence>
<comment type="caution">
    <text evidence="5">The sequence shown here is derived from an EMBL/GenBank/DDBJ whole genome shotgun (WGS) entry which is preliminary data.</text>
</comment>
<reference evidence="5" key="1">
    <citation type="submission" date="2021-03" db="EMBL/GenBank/DDBJ databases">
        <title>Whole genome shotgun sequence of Actinoplanes auranticolor NBRC 12245.</title>
        <authorList>
            <person name="Komaki H."/>
            <person name="Tamura T."/>
        </authorList>
    </citation>
    <scope>NUCLEOTIDE SEQUENCE</scope>
    <source>
        <strain evidence="5">NBRC 12245</strain>
    </source>
</reference>
<evidence type="ECO:0000256" key="2">
    <source>
        <dbReference type="ARBA" id="ARBA00023125"/>
    </source>
</evidence>
<dbReference type="CDD" id="cd06170">
    <property type="entry name" value="LuxR_C_like"/>
    <property type="match status" value="1"/>
</dbReference>
<dbReference type="InterPro" id="IPR000792">
    <property type="entry name" value="Tscrpt_reg_LuxR_C"/>
</dbReference>
<dbReference type="SMART" id="SM00421">
    <property type="entry name" value="HTH_LUXR"/>
    <property type="match status" value="1"/>
</dbReference>
<dbReference type="SUPFAM" id="SSF46894">
    <property type="entry name" value="C-terminal effector domain of the bipartite response regulators"/>
    <property type="match status" value="1"/>
</dbReference>